<dbReference type="Proteomes" id="UP000509448">
    <property type="component" value="Chromosome"/>
</dbReference>
<dbReference type="SUPFAM" id="SSF55620">
    <property type="entry name" value="Tetrahydrobiopterin biosynthesis enzymes-like"/>
    <property type="match status" value="1"/>
</dbReference>
<dbReference type="RefSeq" id="WP_174448425.1">
    <property type="nucleotide sequence ID" value="NZ_AP018732.1"/>
</dbReference>
<accession>A0A4P2VC62</accession>
<dbReference type="NCBIfam" id="TIGR00526">
    <property type="entry name" value="folB_dom"/>
    <property type="match status" value="1"/>
</dbReference>
<sequence>MRSSVFVRDLRIPCRIGVSEEERTRRTELVVDVELGVDVERAAASDSIEDAVDYRRVRDVLLGVAASREFRLVESFAVEGARALASIDGVTSLRIRVEKPGVPAGAAGAGVEIEMDVHGRGGGSADEEARW</sequence>
<comment type="catalytic activity">
    <reaction evidence="1">
        <text>7,8-dihydroneopterin = 6-hydroxymethyl-7,8-dihydropterin + glycolaldehyde</text>
        <dbReference type="Rhea" id="RHEA:10540"/>
        <dbReference type="ChEBI" id="CHEBI:17001"/>
        <dbReference type="ChEBI" id="CHEBI:17071"/>
        <dbReference type="ChEBI" id="CHEBI:44841"/>
        <dbReference type="EC" id="4.1.2.25"/>
    </reaction>
</comment>
<keyword evidence="5" id="KW-0289">Folate biosynthesis</keyword>
<dbReference type="Gene3D" id="3.30.1130.10">
    <property type="match status" value="1"/>
</dbReference>
<protein>
    <recommendedName>
        <fullName evidence="4">dihydroneopterin aldolase</fullName>
        <ecNumber evidence="4">4.1.2.25</ecNumber>
    </recommendedName>
    <alternativeName>
        <fullName evidence="7">7,8-dihydroneopterin aldolase</fullName>
    </alternativeName>
</protein>
<dbReference type="Pfam" id="PF02152">
    <property type="entry name" value="FolB"/>
    <property type="match status" value="1"/>
</dbReference>
<name>A0A4P2VC62_9ARCH</name>
<evidence type="ECO:0000256" key="7">
    <source>
        <dbReference type="ARBA" id="ARBA00032903"/>
    </source>
</evidence>
<dbReference type="PANTHER" id="PTHR42844:SF1">
    <property type="entry name" value="DIHYDRONEOPTERIN ALDOLASE 1-RELATED"/>
    <property type="match status" value="1"/>
</dbReference>
<evidence type="ECO:0000256" key="5">
    <source>
        <dbReference type="ARBA" id="ARBA00022909"/>
    </source>
</evidence>
<dbReference type="InterPro" id="IPR006156">
    <property type="entry name" value="Dihydroneopterin_aldolase"/>
</dbReference>
<evidence type="ECO:0000259" key="8">
    <source>
        <dbReference type="SMART" id="SM00905"/>
    </source>
</evidence>
<reference evidence="9 10" key="1">
    <citation type="journal article" date="2019" name="ISME J.">
        <title>Isolation and characterization of a thermophilic sulfur- and iron-reducing thaumarchaeote from a terrestrial acidic hot spring.</title>
        <authorList>
            <person name="Kato S."/>
            <person name="Itoh T."/>
            <person name="Yuki M."/>
            <person name="Nagamori M."/>
            <person name="Ohnishi M."/>
            <person name="Uematsu K."/>
            <person name="Suzuki K."/>
            <person name="Takashina T."/>
            <person name="Ohkuma M."/>
        </authorList>
    </citation>
    <scope>NUCLEOTIDE SEQUENCE [LARGE SCALE GENOMIC DNA]</scope>
    <source>
        <strain evidence="9 10">NAS-02</strain>
    </source>
</reference>
<dbReference type="GO" id="GO:0005737">
    <property type="term" value="C:cytoplasm"/>
    <property type="evidence" value="ECO:0007669"/>
    <property type="project" value="TreeGrafter"/>
</dbReference>
<comment type="pathway">
    <text evidence="2">Cofactor biosynthesis; tetrahydrofolate biosynthesis; 2-amino-4-hydroxy-6-hydroxymethyl-7,8-dihydropteridine diphosphate from 7,8-dihydroneopterin triphosphate: step 3/4.</text>
</comment>
<dbReference type="GO" id="GO:0046656">
    <property type="term" value="P:folic acid biosynthetic process"/>
    <property type="evidence" value="ECO:0007669"/>
    <property type="project" value="UniProtKB-KW"/>
</dbReference>
<evidence type="ECO:0000256" key="4">
    <source>
        <dbReference type="ARBA" id="ARBA00013043"/>
    </source>
</evidence>
<organism evidence="9 10">
    <name type="scientific">Conexivisphaera calida</name>
    <dbReference type="NCBI Taxonomy" id="1874277"/>
    <lineage>
        <taxon>Archaea</taxon>
        <taxon>Nitrososphaerota</taxon>
        <taxon>Conexivisphaeria</taxon>
        <taxon>Conexivisphaerales</taxon>
        <taxon>Conexivisphaeraceae</taxon>
        <taxon>Conexivisphaera</taxon>
    </lineage>
</organism>
<dbReference type="KEGG" id="ccai:NAS2_0777"/>
<evidence type="ECO:0000313" key="10">
    <source>
        <dbReference type="Proteomes" id="UP000509448"/>
    </source>
</evidence>
<dbReference type="AlphaFoldDB" id="A0A4P2VC62"/>
<evidence type="ECO:0000256" key="1">
    <source>
        <dbReference type="ARBA" id="ARBA00001353"/>
    </source>
</evidence>
<feature type="domain" description="Dihydroneopterin aldolase/epimerase" evidence="8">
    <location>
        <begin position="5"/>
        <end position="115"/>
    </location>
</feature>
<dbReference type="InterPro" id="IPR043133">
    <property type="entry name" value="GTP-CH-I_C/QueF"/>
</dbReference>
<evidence type="ECO:0000313" key="9">
    <source>
        <dbReference type="EMBL" id="BBE42166.1"/>
    </source>
</evidence>
<dbReference type="SMART" id="SM00905">
    <property type="entry name" value="FolB"/>
    <property type="match status" value="1"/>
</dbReference>
<evidence type="ECO:0000256" key="2">
    <source>
        <dbReference type="ARBA" id="ARBA00005013"/>
    </source>
</evidence>
<dbReference type="InterPro" id="IPR006157">
    <property type="entry name" value="FolB_dom"/>
</dbReference>
<dbReference type="EMBL" id="AP018732">
    <property type="protein sequence ID" value="BBE42166.1"/>
    <property type="molecule type" value="Genomic_DNA"/>
</dbReference>
<dbReference type="GO" id="GO:0004150">
    <property type="term" value="F:dihydroneopterin aldolase activity"/>
    <property type="evidence" value="ECO:0007669"/>
    <property type="project" value="UniProtKB-EC"/>
</dbReference>
<comment type="similarity">
    <text evidence="3">Belongs to the DHNA family.</text>
</comment>
<proteinExistence type="inferred from homology"/>
<evidence type="ECO:0000256" key="6">
    <source>
        <dbReference type="ARBA" id="ARBA00023239"/>
    </source>
</evidence>
<gene>
    <name evidence="9" type="ORF">NAS2_0777</name>
</gene>
<dbReference type="PANTHER" id="PTHR42844">
    <property type="entry name" value="DIHYDRONEOPTERIN ALDOLASE 1-RELATED"/>
    <property type="match status" value="1"/>
</dbReference>
<dbReference type="GeneID" id="55584589"/>
<dbReference type="EC" id="4.1.2.25" evidence="4"/>
<keyword evidence="10" id="KW-1185">Reference proteome</keyword>
<keyword evidence="6 9" id="KW-0456">Lyase</keyword>
<evidence type="ECO:0000256" key="3">
    <source>
        <dbReference type="ARBA" id="ARBA00005708"/>
    </source>
</evidence>